<proteinExistence type="predicted"/>
<accession>A0A699Z8P2</accession>
<feature type="non-terminal residue" evidence="2">
    <location>
        <position position="82"/>
    </location>
</feature>
<evidence type="ECO:0000313" key="3">
    <source>
        <dbReference type="Proteomes" id="UP000485058"/>
    </source>
</evidence>
<dbReference type="EMBL" id="BLLF01001315">
    <property type="protein sequence ID" value="GFH18541.1"/>
    <property type="molecule type" value="Genomic_DNA"/>
</dbReference>
<keyword evidence="3" id="KW-1185">Reference proteome</keyword>
<protein>
    <submittedName>
        <fullName evidence="2">Uncharacterized protein</fullName>
    </submittedName>
</protein>
<feature type="compositionally biased region" description="Basic and acidic residues" evidence="1">
    <location>
        <begin position="61"/>
        <end position="70"/>
    </location>
</feature>
<evidence type="ECO:0000256" key="1">
    <source>
        <dbReference type="SAM" id="MobiDB-lite"/>
    </source>
</evidence>
<organism evidence="2 3">
    <name type="scientific">Haematococcus lacustris</name>
    <name type="common">Green alga</name>
    <name type="synonym">Haematococcus pluvialis</name>
    <dbReference type="NCBI Taxonomy" id="44745"/>
    <lineage>
        <taxon>Eukaryota</taxon>
        <taxon>Viridiplantae</taxon>
        <taxon>Chlorophyta</taxon>
        <taxon>core chlorophytes</taxon>
        <taxon>Chlorophyceae</taxon>
        <taxon>CS clade</taxon>
        <taxon>Chlamydomonadales</taxon>
        <taxon>Haematococcaceae</taxon>
        <taxon>Haematococcus</taxon>
    </lineage>
</organism>
<evidence type="ECO:0000313" key="2">
    <source>
        <dbReference type="EMBL" id="GFH18541.1"/>
    </source>
</evidence>
<dbReference type="Proteomes" id="UP000485058">
    <property type="component" value="Unassembled WGS sequence"/>
</dbReference>
<gene>
    <name evidence="2" type="ORF">HaLaN_15364</name>
</gene>
<dbReference type="AlphaFoldDB" id="A0A699Z8P2"/>
<name>A0A699Z8P2_HAELA</name>
<sequence>MGCSCSKDQAALVADPVTTAAAAKANAPDEQPLDVPPRTTTSAADSLPEEVLLSGQSATSKFEKMAEPKKGLLKSTSYVGTQ</sequence>
<comment type="caution">
    <text evidence="2">The sequence shown here is derived from an EMBL/GenBank/DDBJ whole genome shotgun (WGS) entry which is preliminary data.</text>
</comment>
<feature type="region of interest" description="Disordered" evidence="1">
    <location>
        <begin position="23"/>
        <end position="82"/>
    </location>
</feature>
<reference evidence="2 3" key="1">
    <citation type="submission" date="2020-02" db="EMBL/GenBank/DDBJ databases">
        <title>Draft genome sequence of Haematococcus lacustris strain NIES-144.</title>
        <authorList>
            <person name="Morimoto D."/>
            <person name="Nakagawa S."/>
            <person name="Yoshida T."/>
            <person name="Sawayama S."/>
        </authorList>
    </citation>
    <scope>NUCLEOTIDE SEQUENCE [LARGE SCALE GENOMIC DNA]</scope>
    <source>
        <strain evidence="2 3">NIES-144</strain>
    </source>
</reference>